<dbReference type="GO" id="GO:0004653">
    <property type="term" value="F:polypeptide N-acetylgalactosaminyltransferase activity"/>
    <property type="evidence" value="ECO:0007669"/>
    <property type="project" value="TreeGrafter"/>
</dbReference>
<dbReference type="SUPFAM" id="SSF53448">
    <property type="entry name" value="Nucleotide-diphospho-sugar transferases"/>
    <property type="match status" value="1"/>
</dbReference>
<dbReference type="CDD" id="cd23437">
    <property type="entry name" value="beta-trefoil_Ricin_GALNT7"/>
    <property type="match status" value="1"/>
</dbReference>
<dbReference type="EC" id="2.4.1.-" evidence="17"/>
<evidence type="ECO:0000256" key="8">
    <source>
        <dbReference type="ARBA" id="ARBA00022723"/>
    </source>
</evidence>
<sequence length="622" mass="71569">MRLTINNLLKIFAAIIFVVFVGPSIVSFFDRPSGEESYHKHRRDVKHSDDDLHKGGPNIDLPNHNSYDSKKVEPQFGKPKSVLQGSRGSDDSVIMGPTATLKKNTLGNFEPVIKQSVGPGENGEPVFHDMSEDREAKRQLQQYGFNMVVSDKIAMNRTIPDTRLDECKYWHYPTDLPSASVILVFHNEGFSTLVRTVHSVINTSPPQYLKEIVMVDDFSDKEHLKDKLEEYLRQFKGLVKLFRNSQREGLIRTRTIGAQHATGDVIIFLDAHCECNRNWLVPLLARIRYNRKIMAVPTIDGIDFNTFRVRPVYSHGTHYRGIFEWGFLYKESEVPQRELDRRAHFSEPYRAPTHAGGLFAMDRSYFFELGAYDDGLLIWGGENFELSFKIWQCGGEIEWVPCSRVAHVYRNHMPYSFGKLDTKIPIIQINYMRVVEVWLDDEYKEYFYTREPSVRGYDIGDISKQLAFKKEHKCKSFKWFMNNIAYEVFDRFPPPPPNKHWGMLEQEGSSDCWDAVGWSVGRNAEIYHCHKMGGSQLFRLNTKGQLASGERCLIPKGNHVQVTVCPTDPSGHWEYLDDTKQMKDTLSGKCAGHDANSNVISMLPCDSSSKLQQFTFTQIKQF</sequence>
<evidence type="ECO:0000256" key="9">
    <source>
        <dbReference type="ARBA" id="ARBA00022734"/>
    </source>
</evidence>
<dbReference type="Proteomes" id="UP000593567">
    <property type="component" value="Unassembled WGS sequence"/>
</dbReference>
<dbReference type="Pfam" id="PF00652">
    <property type="entry name" value="Ricin_B_lectin"/>
    <property type="match status" value="1"/>
</dbReference>
<dbReference type="UniPathway" id="UPA00378"/>
<evidence type="ECO:0000256" key="11">
    <source>
        <dbReference type="ARBA" id="ARBA00022989"/>
    </source>
</evidence>
<keyword evidence="12 17" id="KW-0333">Golgi apparatus</keyword>
<keyword evidence="7 17" id="KW-0812">Transmembrane</keyword>
<evidence type="ECO:0000256" key="12">
    <source>
        <dbReference type="ARBA" id="ARBA00023034"/>
    </source>
</evidence>
<dbReference type="Gene3D" id="3.90.550.10">
    <property type="entry name" value="Spore Coat Polysaccharide Biosynthesis Protein SpsA, Chain A"/>
    <property type="match status" value="1"/>
</dbReference>
<evidence type="ECO:0000256" key="16">
    <source>
        <dbReference type="ARBA" id="ARBA00023211"/>
    </source>
</evidence>
<evidence type="ECO:0000256" key="2">
    <source>
        <dbReference type="ARBA" id="ARBA00004323"/>
    </source>
</evidence>
<dbReference type="Pfam" id="PF00535">
    <property type="entry name" value="Glycos_transf_2"/>
    <property type="match status" value="1"/>
</dbReference>
<keyword evidence="10" id="KW-0735">Signal-anchor</keyword>
<comment type="cofactor">
    <cofactor evidence="1 17">
        <name>Mn(2+)</name>
        <dbReference type="ChEBI" id="CHEBI:29035"/>
    </cofactor>
</comment>
<reference evidence="20" key="1">
    <citation type="submission" date="2020-06" db="EMBL/GenBank/DDBJ databases">
        <title>Draft genome of Bugula neritina, a colonial animal packing powerful symbionts and potential medicines.</title>
        <authorList>
            <person name="Rayko M."/>
        </authorList>
    </citation>
    <scope>NUCLEOTIDE SEQUENCE [LARGE SCALE GENOMIC DNA]</scope>
    <source>
        <strain evidence="20">Kwan_BN1</strain>
    </source>
</reference>
<dbReference type="InterPro" id="IPR001173">
    <property type="entry name" value="Glyco_trans_2-like"/>
</dbReference>
<evidence type="ECO:0000256" key="5">
    <source>
        <dbReference type="ARBA" id="ARBA00022676"/>
    </source>
</evidence>
<keyword evidence="5 17" id="KW-0328">Glycosyltransferase</keyword>
<accession>A0A7J7JG42</accession>
<evidence type="ECO:0000256" key="7">
    <source>
        <dbReference type="ARBA" id="ARBA00022692"/>
    </source>
</evidence>
<evidence type="ECO:0000256" key="13">
    <source>
        <dbReference type="ARBA" id="ARBA00023136"/>
    </source>
</evidence>
<dbReference type="Gene3D" id="2.80.10.50">
    <property type="match status" value="1"/>
</dbReference>
<dbReference type="GO" id="GO:0006493">
    <property type="term" value="P:protein O-linked glycosylation"/>
    <property type="evidence" value="ECO:0007669"/>
    <property type="project" value="TreeGrafter"/>
</dbReference>
<dbReference type="PANTHER" id="PTHR11675">
    <property type="entry name" value="N-ACETYLGALACTOSAMINYLTRANSFERASE"/>
    <property type="match status" value="1"/>
</dbReference>
<keyword evidence="8" id="KW-0479">Metal-binding</keyword>
<dbReference type="OrthoDB" id="6072411at2759"/>
<dbReference type="InterPro" id="IPR000772">
    <property type="entry name" value="Ricin_B_lectin"/>
</dbReference>
<organism evidence="20 21">
    <name type="scientific">Bugula neritina</name>
    <name type="common">Brown bryozoan</name>
    <name type="synonym">Sertularia neritina</name>
    <dbReference type="NCBI Taxonomy" id="10212"/>
    <lineage>
        <taxon>Eukaryota</taxon>
        <taxon>Metazoa</taxon>
        <taxon>Spiralia</taxon>
        <taxon>Lophotrochozoa</taxon>
        <taxon>Bryozoa</taxon>
        <taxon>Gymnolaemata</taxon>
        <taxon>Cheilostomatida</taxon>
        <taxon>Flustrina</taxon>
        <taxon>Buguloidea</taxon>
        <taxon>Bugulidae</taxon>
        <taxon>Bugula</taxon>
    </lineage>
</organism>
<evidence type="ECO:0000259" key="19">
    <source>
        <dbReference type="SMART" id="SM00458"/>
    </source>
</evidence>
<keyword evidence="16 17" id="KW-0464">Manganese</keyword>
<dbReference type="SMART" id="SM00458">
    <property type="entry name" value="RICIN"/>
    <property type="match status" value="1"/>
</dbReference>
<proteinExistence type="inferred from homology"/>
<evidence type="ECO:0000313" key="21">
    <source>
        <dbReference type="Proteomes" id="UP000593567"/>
    </source>
</evidence>
<comment type="caution">
    <text evidence="20">The sequence shown here is derived from an EMBL/GenBank/DDBJ whole genome shotgun (WGS) entry which is preliminary data.</text>
</comment>
<keyword evidence="11 17" id="KW-1133">Transmembrane helix</keyword>
<keyword evidence="14 17" id="KW-1015">Disulfide bond</keyword>
<comment type="subcellular location">
    <subcellularLocation>
        <location evidence="2 17">Golgi apparatus membrane</location>
        <topology evidence="2 17">Single-pass type II membrane protein</topology>
    </subcellularLocation>
</comment>
<protein>
    <recommendedName>
        <fullName evidence="17">Polypeptide N-acetylgalactosaminyltransferase</fullName>
        <ecNumber evidence="17">2.4.1.-</ecNumber>
    </recommendedName>
    <alternativeName>
        <fullName evidence="17">Protein-UDP acetylgalactosaminyltransferase</fullName>
    </alternativeName>
</protein>
<feature type="region of interest" description="Disordered" evidence="18">
    <location>
        <begin position="35"/>
        <end position="96"/>
    </location>
</feature>
<evidence type="ECO:0000256" key="17">
    <source>
        <dbReference type="RuleBase" id="RU361242"/>
    </source>
</evidence>
<evidence type="ECO:0000256" key="3">
    <source>
        <dbReference type="ARBA" id="ARBA00004922"/>
    </source>
</evidence>
<comment type="pathway">
    <text evidence="3 17">Protein modification; protein glycosylation.</text>
</comment>
<evidence type="ECO:0000256" key="18">
    <source>
        <dbReference type="SAM" id="MobiDB-lite"/>
    </source>
</evidence>
<evidence type="ECO:0000256" key="15">
    <source>
        <dbReference type="ARBA" id="ARBA00023180"/>
    </source>
</evidence>
<evidence type="ECO:0000256" key="6">
    <source>
        <dbReference type="ARBA" id="ARBA00022679"/>
    </source>
</evidence>
<dbReference type="CDD" id="cd02510">
    <property type="entry name" value="pp-GalNAc-T"/>
    <property type="match status" value="1"/>
</dbReference>
<evidence type="ECO:0000313" key="20">
    <source>
        <dbReference type="EMBL" id="KAF6025292.1"/>
    </source>
</evidence>
<dbReference type="AlphaFoldDB" id="A0A7J7JG42"/>
<dbReference type="SUPFAM" id="SSF50370">
    <property type="entry name" value="Ricin B-like lectins"/>
    <property type="match status" value="1"/>
</dbReference>
<dbReference type="FunFam" id="3.90.550.10:FF:000053">
    <property type="entry name" value="Polypeptide N-acetylgalactosaminyltransferase"/>
    <property type="match status" value="1"/>
</dbReference>
<evidence type="ECO:0000256" key="4">
    <source>
        <dbReference type="ARBA" id="ARBA00005680"/>
    </source>
</evidence>
<evidence type="ECO:0000256" key="14">
    <source>
        <dbReference type="ARBA" id="ARBA00023157"/>
    </source>
</evidence>
<gene>
    <name evidence="20" type="ORF">EB796_016412</name>
</gene>
<dbReference type="InterPro" id="IPR029044">
    <property type="entry name" value="Nucleotide-diphossugar_trans"/>
</dbReference>
<feature type="domain" description="Ricin B lectin" evidence="19">
    <location>
        <begin position="500"/>
        <end position="617"/>
    </location>
</feature>
<dbReference type="PROSITE" id="PS50231">
    <property type="entry name" value="RICIN_B_LECTIN"/>
    <property type="match status" value="1"/>
</dbReference>
<dbReference type="GO" id="GO:0030246">
    <property type="term" value="F:carbohydrate binding"/>
    <property type="evidence" value="ECO:0007669"/>
    <property type="project" value="UniProtKB-KW"/>
</dbReference>
<keyword evidence="6 17" id="KW-0808">Transferase</keyword>
<dbReference type="GO" id="GO:0000139">
    <property type="term" value="C:Golgi membrane"/>
    <property type="evidence" value="ECO:0007669"/>
    <property type="project" value="UniProtKB-SubCell"/>
</dbReference>
<keyword evidence="13 17" id="KW-0472">Membrane</keyword>
<evidence type="ECO:0000256" key="1">
    <source>
        <dbReference type="ARBA" id="ARBA00001936"/>
    </source>
</evidence>
<dbReference type="PANTHER" id="PTHR11675:SF68">
    <property type="entry name" value="N-ACETYLGALACTOSAMINYLTRANSFERASE 7"/>
    <property type="match status" value="1"/>
</dbReference>
<dbReference type="EMBL" id="VXIV02002476">
    <property type="protein sequence ID" value="KAF6025292.1"/>
    <property type="molecule type" value="Genomic_DNA"/>
</dbReference>
<name>A0A7J7JG42_BUGNE</name>
<dbReference type="InterPro" id="IPR035992">
    <property type="entry name" value="Ricin_B-like_lectins"/>
</dbReference>
<dbReference type="InterPro" id="IPR045885">
    <property type="entry name" value="GalNAc-T"/>
</dbReference>
<evidence type="ECO:0000256" key="10">
    <source>
        <dbReference type="ARBA" id="ARBA00022968"/>
    </source>
</evidence>
<comment type="similarity">
    <text evidence="4 17">Belongs to the glycosyltransferase 2 family. GalNAc-T subfamily.</text>
</comment>
<keyword evidence="15" id="KW-0325">Glycoprotein</keyword>
<dbReference type="GO" id="GO:0046872">
    <property type="term" value="F:metal ion binding"/>
    <property type="evidence" value="ECO:0007669"/>
    <property type="project" value="UniProtKB-KW"/>
</dbReference>
<keyword evidence="9 17" id="KW-0430">Lectin</keyword>
<keyword evidence="21" id="KW-1185">Reference proteome</keyword>
<feature type="transmembrane region" description="Helical" evidence="17">
    <location>
        <begin position="7"/>
        <end position="29"/>
    </location>
</feature>